<evidence type="ECO:0000256" key="1">
    <source>
        <dbReference type="SAM" id="MobiDB-lite"/>
    </source>
</evidence>
<accession>A0A4R0RRQ7</accession>
<dbReference type="AlphaFoldDB" id="A0A4R0RRQ7"/>
<evidence type="ECO:0000313" key="3">
    <source>
        <dbReference type="Proteomes" id="UP000292702"/>
    </source>
</evidence>
<feature type="compositionally biased region" description="Basic and acidic residues" evidence="1">
    <location>
        <begin position="548"/>
        <end position="562"/>
    </location>
</feature>
<dbReference type="Proteomes" id="UP000292702">
    <property type="component" value="Unassembled WGS sequence"/>
</dbReference>
<comment type="caution">
    <text evidence="2">The sequence shown here is derived from an EMBL/GenBank/DDBJ whole genome shotgun (WGS) entry which is preliminary data.</text>
</comment>
<gene>
    <name evidence="2" type="ORF">EIP91_009345</name>
</gene>
<name>A0A4R0RRQ7_9APHY</name>
<sequence length="580" mass="64666">MLQEDNRPIAAVENEISYHAQKLLSLRVQSNRLLPVGRLPPEILSKIFLHCRDVSDTAYFPSNSAYRWTFITHVCHYWREVGLSTPHLWSVIHLGCISRSFAEALVLRSKAAPLYLDADPGNRPYMDGLLQITTPLLHRARTIRFELKDKLYEAFPSEFSAEASELQELSLRPDCSQTTRGYVPPPLPIFLTRCNAPQLKVLEVSLYTIPWNLVRLPSTLARLTIINPSRQSTVSEVVAAVLGLTALQYLFFEDIFASAPFAAEVDGSVQYPKVTTRLTLAHMTEIWMAGSAIECIHFLDHLVLPHPATVDFEALHPITNVPASAVPSILAPLASFLPLGLGSNSDCGADTLQLDPLYIILKREAPLSSDRADPDFKAFLDVGIGGDEEAVVLLSGLCSQRRLVGITKLVIIGQDIRLDLNVSWMVIFESLPDLKTISFVAFQEPHEIGLPGFIKTVVDHDELLPNLRALLFESVHFLPHERLSHPGTTREPVHATPEKEENSNSLISDMCCTFGAHPGRIEVVVLINCSYVKKVDIANLEKVVPHVKWEQRSTSRSQDTHWHVSPYNESDLNADLGNPK</sequence>
<keyword evidence="3" id="KW-1185">Reference proteome</keyword>
<proteinExistence type="predicted"/>
<protein>
    <submittedName>
        <fullName evidence="2">Uncharacterized protein</fullName>
    </submittedName>
</protein>
<organism evidence="2 3">
    <name type="scientific">Steccherinum ochraceum</name>
    <dbReference type="NCBI Taxonomy" id="92696"/>
    <lineage>
        <taxon>Eukaryota</taxon>
        <taxon>Fungi</taxon>
        <taxon>Dikarya</taxon>
        <taxon>Basidiomycota</taxon>
        <taxon>Agaricomycotina</taxon>
        <taxon>Agaricomycetes</taxon>
        <taxon>Polyporales</taxon>
        <taxon>Steccherinaceae</taxon>
        <taxon>Steccherinum</taxon>
    </lineage>
</organism>
<dbReference type="OrthoDB" id="3181669at2759"/>
<reference evidence="2 3" key="1">
    <citation type="submission" date="2018-11" db="EMBL/GenBank/DDBJ databases">
        <title>Genome assembly of Steccherinum ochraceum LE-BIN_3174, the white-rot fungus of the Steccherinaceae family (The Residual Polyporoid clade, Polyporales, Basidiomycota).</title>
        <authorList>
            <person name="Fedorova T.V."/>
            <person name="Glazunova O.A."/>
            <person name="Landesman E.O."/>
            <person name="Moiseenko K.V."/>
            <person name="Psurtseva N.V."/>
            <person name="Savinova O.S."/>
            <person name="Shakhova N.V."/>
            <person name="Tyazhelova T.V."/>
            <person name="Vasina D.V."/>
        </authorList>
    </citation>
    <scope>NUCLEOTIDE SEQUENCE [LARGE SCALE GENOMIC DNA]</scope>
    <source>
        <strain evidence="2 3">LE-BIN_3174</strain>
    </source>
</reference>
<dbReference type="Gene3D" id="1.20.1280.50">
    <property type="match status" value="1"/>
</dbReference>
<feature type="region of interest" description="Disordered" evidence="1">
    <location>
        <begin position="548"/>
        <end position="580"/>
    </location>
</feature>
<evidence type="ECO:0000313" key="2">
    <source>
        <dbReference type="EMBL" id="TCD68955.1"/>
    </source>
</evidence>
<dbReference type="EMBL" id="RWJN01000053">
    <property type="protein sequence ID" value="TCD68955.1"/>
    <property type="molecule type" value="Genomic_DNA"/>
</dbReference>